<gene>
    <name evidence="1" type="ORF">SNAT2548_LOCUS34898</name>
</gene>
<organism evidence="1 2">
    <name type="scientific">Symbiodinium natans</name>
    <dbReference type="NCBI Taxonomy" id="878477"/>
    <lineage>
        <taxon>Eukaryota</taxon>
        <taxon>Sar</taxon>
        <taxon>Alveolata</taxon>
        <taxon>Dinophyceae</taxon>
        <taxon>Suessiales</taxon>
        <taxon>Symbiodiniaceae</taxon>
        <taxon>Symbiodinium</taxon>
    </lineage>
</organism>
<dbReference type="EMBL" id="CAJNDS010002835">
    <property type="protein sequence ID" value="CAE7613764.1"/>
    <property type="molecule type" value="Genomic_DNA"/>
</dbReference>
<sequence>MRRFLHLATFWCSGFLTTAAMLWRFMPASHAAKWTRRTRCESREKGSFQARIGSSQEQSPPYRLITTWARDPQT</sequence>
<keyword evidence="2" id="KW-1185">Reference proteome</keyword>
<proteinExistence type="predicted"/>
<name>A0A812VDN5_9DINO</name>
<reference evidence="1" key="1">
    <citation type="submission" date="2021-02" db="EMBL/GenBank/DDBJ databases">
        <authorList>
            <person name="Dougan E. K."/>
            <person name="Rhodes N."/>
            <person name="Thang M."/>
            <person name="Chan C."/>
        </authorList>
    </citation>
    <scope>NUCLEOTIDE SEQUENCE</scope>
</reference>
<dbReference type="Proteomes" id="UP000604046">
    <property type="component" value="Unassembled WGS sequence"/>
</dbReference>
<comment type="caution">
    <text evidence="1">The sequence shown here is derived from an EMBL/GenBank/DDBJ whole genome shotgun (WGS) entry which is preliminary data.</text>
</comment>
<protein>
    <submittedName>
        <fullName evidence="1">Uncharacterized protein</fullName>
    </submittedName>
</protein>
<evidence type="ECO:0000313" key="2">
    <source>
        <dbReference type="Proteomes" id="UP000604046"/>
    </source>
</evidence>
<evidence type="ECO:0000313" key="1">
    <source>
        <dbReference type="EMBL" id="CAE7613764.1"/>
    </source>
</evidence>
<accession>A0A812VDN5</accession>
<dbReference type="AlphaFoldDB" id="A0A812VDN5"/>